<sequence length="284" mass="31267">MNIGIKAFVGLVGCIGASMVAGFSAHAEGASIKLYALDCGEIEMLDLGLFSREGKYDGQKNSAVDTCFLIRHPDGDMLWDTGLPEGLNALPEGLINGPFHIKVPVKLTDQLQELGMTPADIEILSISHSHFDHVGNAGLFARAKFVVNANEYDHMFRDEARADEQTFASYKALENAKTVKITDRYDVFGDGSVEIIPTPGHTPGHSSLLVRLPNSGAVLLTGDMYHLTRARELRTVPRFNTDPEQTLVSMDVFEDLAEIESARVVIQHEKADFQDFPKFPEYLD</sequence>
<reference evidence="7" key="1">
    <citation type="journal article" date="2019" name="Int. J. Syst. Evol. Microbiol.">
        <title>The Global Catalogue of Microorganisms (GCM) 10K type strain sequencing project: providing services to taxonomists for standard genome sequencing and annotation.</title>
        <authorList>
            <consortium name="The Broad Institute Genomics Platform"/>
            <consortium name="The Broad Institute Genome Sequencing Center for Infectious Disease"/>
            <person name="Wu L."/>
            <person name="Ma J."/>
        </authorList>
    </citation>
    <scope>NUCLEOTIDE SEQUENCE [LARGE SCALE GENOMIC DNA]</scope>
    <source>
        <strain evidence="7">KCTC 62164</strain>
    </source>
</reference>
<dbReference type="SMART" id="SM00849">
    <property type="entry name" value="Lactamase_B"/>
    <property type="match status" value="1"/>
</dbReference>
<dbReference type="InterPro" id="IPR001279">
    <property type="entry name" value="Metallo-B-lactamas"/>
</dbReference>
<dbReference type="PANTHER" id="PTHR42978:SF3">
    <property type="entry name" value="BLR3078 PROTEIN"/>
    <property type="match status" value="1"/>
</dbReference>
<proteinExistence type="inferred from homology"/>
<dbReference type="Pfam" id="PF00753">
    <property type="entry name" value="Lactamase_B"/>
    <property type="match status" value="1"/>
</dbReference>
<evidence type="ECO:0000259" key="5">
    <source>
        <dbReference type="SMART" id="SM00849"/>
    </source>
</evidence>
<keyword evidence="3" id="KW-0378">Hydrolase</keyword>
<protein>
    <submittedName>
        <fullName evidence="6">N-acyl homoserine lactonase family protein</fullName>
    </submittedName>
</protein>
<name>A0ABV7D3J2_9PROT</name>
<evidence type="ECO:0000256" key="2">
    <source>
        <dbReference type="ARBA" id="ARBA00022723"/>
    </source>
</evidence>
<comment type="similarity">
    <text evidence="1">Belongs to the metallo-beta-lactamase superfamily.</text>
</comment>
<keyword evidence="4" id="KW-0862">Zinc</keyword>
<dbReference type="SUPFAM" id="SSF56281">
    <property type="entry name" value="Metallo-hydrolase/oxidoreductase"/>
    <property type="match status" value="1"/>
</dbReference>
<dbReference type="Gene3D" id="3.60.15.10">
    <property type="entry name" value="Ribonuclease Z/Hydroxyacylglutathione hydrolase-like"/>
    <property type="match status" value="1"/>
</dbReference>
<accession>A0ABV7D3J2</accession>
<keyword evidence="7" id="KW-1185">Reference proteome</keyword>
<dbReference type="EMBL" id="JBHRSL010000004">
    <property type="protein sequence ID" value="MFC3051736.1"/>
    <property type="molecule type" value="Genomic_DNA"/>
</dbReference>
<keyword evidence="2" id="KW-0479">Metal-binding</keyword>
<dbReference type="InterPro" id="IPR036866">
    <property type="entry name" value="RibonucZ/Hydroxyglut_hydro"/>
</dbReference>
<dbReference type="InterPro" id="IPR051013">
    <property type="entry name" value="MBL_superfamily_lactonases"/>
</dbReference>
<dbReference type="RefSeq" id="WP_228073833.1">
    <property type="nucleotide sequence ID" value="NZ_CP061205.1"/>
</dbReference>
<evidence type="ECO:0000313" key="7">
    <source>
        <dbReference type="Proteomes" id="UP001595444"/>
    </source>
</evidence>
<comment type="caution">
    <text evidence="6">The sequence shown here is derived from an EMBL/GenBank/DDBJ whole genome shotgun (WGS) entry which is preliminary data.</text>
</comment>
<organism evidence="6 7">
    <name type="scientific">Kordiimonas pumila</name>
    <dbReference type="NCBI Taxonomy" id="2161677"/>
    <lineage>
        <taxon>Bacteria</taxon>
        <taxon>Pseudomonadati</taxon>
        <taxon>Pseudomonadota</taxon>
        <taxon>Alphaproteobacteria</taxon>
        <taxon>Kordiimonadales</taxon>
        <taxon>Kordiimonadaceae</taxon>
        <taxon>Kordiimonas</taxon>
    </lineage>
</organism>
<gene>
    <name evidence="6" type="ORF">ACFOKA_07460</name>
</gene>
<feature type="domain" description="Metallo-beta-lactamase" evidence="5">
    <location>
        <begin position="64"/>
        <end position="268"/>
    </location>
</feature>
<dbReference type="PANTHER" id="PTHR42978">
    <property type="entry name" value="QUORUM-QUENCHING LACTONASE YTNP-RELATED-RELATED"/>
    <property type="match status" value="1"/>
</dbReference>
<evidence type="ECO:0000313" key="6">
    <source>
        <dbReference type="EMBL" id="MFC3051736.1"/>
    </source>
</evidence>
<evidence type="ECO:0000256" key="1">
    <source>
        <dbReference type="ARBA" id="ARBA00007749"/>
    </source>
</evidence>
<dbReference type="Proteomes" id="UP001595444">
    <property type="component" value="Unassembled WGS sequence"/>
</dbReference>
<dbReference type="CDD" id="cd07729">
    <property type="entry name" value="AHL_lactonase_MBL-fold"/>
    <property type="match status" value="1"/>
</dbReference>
<evidence type="ECO:0000256" key="3">
    <source>
        <dbReference type="ARBA" id="ARBA00022801"/>
    </source>
</evidence>
<evidence type="ECO:0000256" key="4">
    <source>
        <dbReference type="ARBA" id="ARBA00022833"/>
    </source>
</evidence>